<gene>
    <name evidence="2" type="ORF">DCAF_LOCUS12515</name>
</gene>
<dbReference type="PANTHER" id="PTHR21506:SF0">
    <property type="entry name" value="CONSERVED OLIGOMERIC GOLGI COMPLEX SUBUNIT 6"/>
    <property type="match status" value="1"/>
</dbReference>
<dbReference type="InterPro" id="IPR010490">
    <property type="entry name" value="COG6"/>
</dbReference>
<proteinExistence type="predicted"/>
<dbReference type="PANTHER" id="PTHR21506">
    <property type="entry name" value="COMPONENT OF OLIGOMERIC GOLGI COMPLEX 6"/>
    <property type="match status" value="1"/>
</dbReference>
<keyword evidence="3" id="KW-1185">Reference proteome</keyword>
<dbReference type="EMBL" id="CAWUPB010001087">
    <property type="protein sequence ID" value="CAK7337480.1"/>
    <property type="molecule type" value="Genomic_DNA"/>
</dbReference>
<evidence type="ECO:0000313" key="2">
    <source>
        <dbReference type="EMBL" id="CAK7337480.1"/>
    </source>
</evidence>
<accession>A0AAV1RNN3</accession>
<name>A0AAV1RNN3_9ROSI</name>
<sequence>MILSAPQKGSKRNSKSPLRDKILSPASFTIISSLTKRSMHFRDEDLNDNFFKDLSHVQQIHANCKVLLRTHHQRAGLELMDMMTIYQEGAYERLCKLGGVIWRLDGVVVDLGNDE</sequence>
<protein>
    <submittedName>
        <fullName evidence="2">Uncharacterized protein</fullName>
    </submittedName>
</protein>
<dbReference type="GO" id="GO:0006891">
    <property type="term" value="P:intra-Golgi vesicle-mediated transport"/>
    <property type="evidence" value="ECO:0007669"/>
    <property type="project" value="InterPro"/>
</dbReference>
<comment type="caution">
    <text evidence="2">The sequence shown here is derived from an EMBL/GenBank/DDBJ whole genome shotgun (WGS) entry which is preliminary data.</text>
</comment>
<evidence type="ECO:0000313" key="3">
    <source>
        <dbReference type="Proteomes" id="UP001314170"/>
    </source>
</evidence>
<organism evidence="2 3">
    <name type="scientific">Dovyalis caffra</name>
    <dbReference type="NCBI Taxonomy" id="77055"/>
    <lineage>
        <taxon>Eukaryota</taxon>
        <taxon>Viridiplantae</taxon>
        <taxon>Streptophyta</taxon>
        <taxon>Embryophyta</taxon>
        <taxon>Tracheophyta</taxon>
        <taxon>Spermatophyta</taxon>
        <taxon>Magnoliopsida</taxon>
        <taxon>eudicotyledons</taxon>
        <taxon>Gunneridae</taxon>
        <taxon>Pentapetalae</taxon>
        <taxon>rosids</taxon>
        <taxon>fabids</taxon>
        <taxon>Malpighiales</taxon>
        <taxon>Salicaceae</taxon>
        <taxon>Flacourtieae</taxon>
        <taxon>Dovyalis</taxon>
    </lineage>
</organism>
<dbReference type="Proteomes" id="UP001314170">
    <property type="component" value="Unassembled WGS sequence"/>
</dbReference>
<dbReference type="GO" id="GO:0017119">
    <property type="term" value="C:Golgi transport complex"/>
    <property type="evidence" value="ECO:0007669"/>
    <property type="project" value="InterPro"/>
</dbReference>
<dbReference type="AlphaFoldDB" id="A0AAV1RNN3"/>
<evidence type="ECO:0000256" key="1">
    <source>
        <dbReference type="SAM" id="MobiDB-lite"/>
    </source>
</evidence>
<feature type="region of interest" description="Disordered" evidence="1">
    <location>
        <begin position="1"/>
        <end position="20"/>
    </location>
</feature>
<reference evidence="2 3" key="1">
    <citation type="submission" date="2024-01" db="EMBL/GenBank/DDBJ databases">
        <authorList>
            <person name="Waweru B."/>
        </authorList>
    </citation>
    <scope>NUCLEOTIDE SEQUENCE [LARGE SCALE GENOMIC DNA]</scope>
</reference>